<dbReference type="Pfam" id="PF13499">
    <property type="entry name" value="EF-hand_7"/>
    <property type="match status" value="2"/>
</dbReference>
<evidence type="ECO:0000256" key="2">
    <source>
        <dbReference type="ARBA" id="ARBA00022837"/>
    </source>
</evidence>
<accession>A0ABQ9JBG1</accession>
<name>A0ABQ9JBG1_9CUCU</name>
<dbReference type="EMBL" id="JAPWTJ010000849">
    <property type="protein sequence ID" value="KAJ8975267.1"/>
    <property type="molecule type" value="Genomic_DNA"/>
</dbReference>
<evidence type="ECO:0000256" key="1">
    <source>
        <dbReference type="ARBA" id="ARBA00022737"/>
    </source>
</evidence>
<feature type="domain" description="EF-hand" evidence="3">
    <location>
        <begin position="135"/>
        <end position="168"/>
    </location>
</feature>
<dbReference type="InterPro" id="IPR018247">
    <property type="entry name" value="EF_Hand_1_Ca_BS"/>
</dbReference>
<feature type="domain" description="EF-hand" evidence="3">
    <location>
        <begin position="20"/>
        <end position="55"/>
    </location>
</feature>
<evidence type="ECO:0000313" key="5">
    <source>
        <dbReference type="Proteomes" id="UP001162164"/>
    </source>
</evidence>
<dbReference type="PANTHER" id="PTHR23048:SF0">
    <property type="entry name" value="CALMODULIN LIKE 3"/>
    <property type="match status" value="1"/>
</dbReference>
<dbReference type="InterPro" id="IPR050230">
    <property type="entry name" value="CALM/Myosin/TropC-like"/>
</dbReference>
<dbReference type="SUPFAM" id="SSF47473">
    <property type="entry name" value="EF-hand"/>
    <property type="match status" value="1"/>
</dbReference>
<reference evidence="4" key="1">
    <citation type="journal article" date="2023" name="Insect Mol. Biol.">
        <title>Genome sequencing provides insights into the evolution of gene families encoding plant cell wall-degrading enzymes in longhorned beetles.</title>
        <authorList>
            <person name="Shin N.R."/>
            <person name="Okamura Y."/>
            <person name="Kirsch R."/>
            <person name="Pauchet Y."/>
        </authorList>
    </citation>
    <scope>NUCLEOTIDE SEQUENCE</scope>
    <source>
        <strain evidence="4">MMC_N1</strain>
    </source>
</reference>
<dbReference type="InterPro" id="IPR002048">
    <property type="entry name" value="EF_hand_dom"/>
</dbReference>
<keyword evidence="5" id="KW-1185">Reference proteome</keyword>
<evidence type="ECO:0000259" key="3">
    <source>
        <dbReference type="PROSITE" id="PS50222"/>
    </source>
</evidence>
<keyword evidence="2" id="KW-0106">Calcium</keyword>
<dbReference type="SMART" id="SM00054">
    <property type="entry name" value="EFh"/>
    <property type="match status" value="3"/>
</dbReference>
<dbReference type="CDD" id="cd00051">
    <property type="entry name" value="EFh"/>
    <property type="match status" value="2"/>
</dbReference>
<dbReference type="PROSITE" id="PS00018">
    <property type="entry name" value="EF_HAND_1"/>
    <property type="match status" value="2"/>
</dbReference>
<dbReference type="Gene3D" id="1.10.238.10">
    <property type="entry name" value="EF-hand"/>
    <property type="match status" value="2"/>
</dbReference>
<dbReference type="InterPro" id="IPR011992">
    <property type="entry name" value="EF-hand-dom_pair"/>
</dbReference>
<comment type="caution">
    <text evidence="4">The sequence shown here is derived from an EMBL/GenBank/DDBJ whole genome shotgun (WGS) entry which is preliminary data.</text>
</comment>
<proteinExistence type="predicted"/>
<dbReference type="PROSITE" id="PS50222">
    <property type="entry name" value="EF_HAND_2"/>
    <property type="match status" value="3"/>
</dbReference>
<keyword evidence="1" id="KW-0677">Repeat</keyword>
<gene>
    <name evidence="4" type="ORF">NQ317_013667</name>
</gene>
<evidence type="ECO:0000313" key="4">
    <source>
        <dbReference type="EMBL" id="KAJ8975267.1"/>
    </source>
</evidence>
<organism evidence="4 5">
    <name type="scientific">Molorchus minor</name>
    <dbReference type="NCBI Taxonomy" id="1323400"/>
    <lineage>
        <taxon>Eukaryota</taxon>
        <taxon>Metazoa</taxon>
        <taxon>Ecdysozoa</taxon>
        <taxon>Arthropoda</taxon>
        <taxon>Hexapoda</taxon>
        <taxon>Insecta</taxon>
        <taxon>Pterygota</taxon>
        <taxon>Neoptera</taxon>
        <taxon>Endopterygota</taxon>
        <taxon>Coleoptera</taxon>
        <taxon>Polyphaga</taxon>
        <taxon>Cucujiformia</taxon>
        <taxon>Chrysomeloidea</taxon>
        <taxon>Cerambycidae</taxon>
        <taxon>Lamiinae</taxon>
        <taxon>Monochamini</taxon>
        <taxon>Molorchus</taxon>
    </lineage>
</organism>
<protein>
    <recommendedName>
        <fullName evidence="3">EF-hand domain-containing protein</fullName>
    </recommendedName>
</protein>
<sequence>MNSIILNESVACSAAYAPRKRGIFLRKAFEAFDSQKSGSIPTDMVSDILRLMGQPFDKKILEELIEEVDADKSGRLEFEEFVTLAAKFIVEEDDEAMQKELKEAFRLYDKEGENPKWIHPNYLPREILRELDDQLTDKELDMMIEEIDTDGSGTVDFDEFMEMMTGEV</sequence>
<dbReference type="Proteomes" id="UP001162164">
    <property type="component" value="Unassembled WGS sequence"/>
</dbReference>
<dbReference type="PANTHER" id="PTHR23048">
    <property type="entry name" value="MYOSIN LIGHT CHAIN 1, 3"/>
    <property type="match status" value="1"/>
</dbReference>
<feature type="domain" description="EF-hand" evidence="3">
    <location>
        <begin position="56"/>
        <end position="91"/>
    </location>
</feature>